<proteinExistence type="predicted"/>
<evidence type="ECO:0000313" key="1">
    <source>
        <dbReference type="EMBL" id="MBD2499230.1"/>
    </source>
</evidence>
<keyword evidence="2" id="KW-1185">Reference proteome</keyword>
<dbReference type="InterPro" id="IPR013424">
    <property type="entry name" value="Ice-binding_C"/>
</dbReference>
<name>A0ABR8CWD2_9NOST</name>
<comment type="caution">
    <text evidence="1">The sequence shown here is derived from an EMBL/GenBank/DDBJ whole genome shotgun (WGS) entry which is preliminary data.</text>
</comment>
<sequence>MKRLSILPLVQFCVLSLSFAAINLLGLPKATAATFELTFTRLEGIINKNIRNGAGTAIYRASLPTGYDITAIQISDIIGIGGSPGRFTGLDLDAVKISDKLITNAEDIKNLTGLSVFDFNSEHTKFVAGTQRDPGNSKFRDLFKGDHLFGTKKCGDNQYCVDNDIATLGNFDANAITDNTARGFMSFGDGGQLILNLTQTVSTYEQQPLYFYAAEVGDNERLRGRVTATGRKRRVPEPSGLGALSLLGLYLTTGIKKKRKSFSSRVDKL</sequence>
<dbReference type="NCBIfam" id="TIGR02595">
    <property type="entry name" value="PEP_CTERM"/>
    <property type="match status" value="1"/>
</dbReference>
<dbReference type="EMBL" id="JACJSG010000001">
    <property type="protein sequence ID" value="MBD2499230.1"/>
    <property type="molecule type" value="Genomic_DNA"/>
</dbReference>
<gene>
    <name evidence="1" type="ORF">H6G83_01145</name>
</gene>
<organism evidence="1 2">
    <name type="scientific">Anabaena azotica FACHB-119</name>
    <dbReference type="NCBI Taxonomy" id="947527"/>
    <lineage>
        <taxon>Bacteria</taxon>
        <taxon>Bacillati</taxon>
        <taxon>Cyanobacteriota</taxon>
        <taxon>Cyanophyceae</taxon>
        <taxon>Nostocales</taxon>
        <taxon>Nostocaceae</taxon>
        <taxon>Anabaena</taxon>
        <taxon>Anabaena azotica</taxon>
    </lineage>
</organism>
<protein>
    <submittedName>
        <fullName evidence="1">PEP-CTERM sorting domain-containing protein</fullName>
    </submittedName>
</protein>
<reference evidence="1 2" key="1">
    <citation type="journal article" date="2020" name="ISME J.">
        <title>Comparative genomics reveals insights into cyanobacterial evolution and habitat adaptation.</title>
        <authorList>
            <person name="Chen M.Y."/>
            <person name="Teng W.K."/>
            <person name="Zhao L."/>
            <person name="Hu C.X."/>
            <person name="Zhou Y.K."/>
            <person name="Han B.P."/>
            <person name="Song L.R."/>
            <person name="Shu W.S."/>
        </authorList>
    </citation>
    <scope>NUCLEOTIDE SEQUENCE [LARGE SCALE GENOMIC DNA]</scope>
    <source>
        <strain evidence="1 2">FACHB-119</strain>
    </source>
</reference>
<dbReference type="RefSeq" id="WP_190465771.1">
    <property type="nucleotide sequence ID" value="NZ_JACJSG010000001.1"/>
</dbReference>
<evidence type="ECO:0000313" key="2">
    <source>
        <dbReference type="Proteomes" id="UP000661112"/>
    </source>
</evidence>
<dbReference type="Proteomes" id="UP000661112">
    <property type="component" value="Unassembled WGS sequence"/>
</dbReference>
<accession>A0ABR8CWD2</accession>